<evidence type="ECO:0000256" key="13">
    <source>
        <dbReference type="ARBA" id="ARBA00023136"/>
    </source>
</evidence>
<dbReference type="GO" id="GO:0005886">
    <property type="term" value="C:plasma membrane"/>
    <property type="evidence" value="ECO:0007669"/>
    <property type="project" value="UniProtKB-SubCell"/>
</dbReference>
<evidence type="ECO:0000256" key="11">
    <source>
        <dbReference type="ARBA" id="ARBA00023049"/>
    </source>
</evidence>
<keyword evidence="6 14" id="KW-0479">Metal-binding</keyword>
<evidence type="ECO:0000256" key="6">
    <source>
        <dbReference type="ARBA" id="ARBA00022723"/>
    </source>
</evidence>
<evidence type="ECO:0000256" key="10">
    <source>
        <dbReference type="ARBA" id="ARBA00022989"/>
    </source>
</evidence>
<evidence type="ECO:0000313" key="20">
    <source>
        <dbReference type="Proteomes" id="UP000199283"/>
    </source>
</evidence>
<dbReference type="Pfam" id="PF02163">
    <property type="entry name" value="Peptidase_M50"/>
    <property type="match status" value="2"/>
</dbReference>
<organism evidence="19 20">
    <name type="scientific">Jannaschia helgolandensis</name>
    <dbReference type="NCBI Taxonomy" id="188906"/>
    <lineage>
        <taxon>Bacteria</taxon>
        <taxon>Pseudomonadati</taxon>
        <taxon>Pseudomonadota</taxon>
        <taxon>Alphaproteobacteria</taxon>
        <taxon>Rhodobacterales</taxon>
        <taxon>Roseobacteraceae</taxon>
        <taxon>Jannaschia</taxon>
    </lineage>
</organism>
<reference evidence="19 20" key="1">
    <citation type="submission" date="2016-10" db="EMBL/GenBank/DDBJ databases">
        <authorList>
            <person name="de Groot N.N."/>
        </authorList>
    </citation>
    <scope>NUCLEOTIDE SEQUENCE [LARGE SCALE GENOMIC DNA]</scope>
    <source>
        <strain evidence="19 20">DSM 14858</strain>
    </source>
</reference>
<dbReference type="GO" id="GO:0046872">
    <property type="term" value="F:metal ion binding"/>
    <property type="evidence" value="ECO:0007669"/>
    <property type="project" value="UniProtKB-UniRule"/>
</dbReference>
<dbReference type="InterPro" id="IPR046342">
    <property type="entry name" value="CBS_dom_sf"/>
</dbReference>
<dbReference type="STRING" id="188906.SAMN04488526_2603"/>
<evidence type="ECO:0000313" key="19">
    <source>
        <dbReference type="EMBL" id="SEL41458.1"/>
    </source>
</evidence>
<dbReference type="Proteomes" id="UP000199283">
    <property type="component" value="Unassembled WGS sequence"/>
</dbReference>
<evidence type="ECO:0000256" key="9">
    <source>
        <dbReference type="ARBA" id="ARBA00022833"/>
    </source>
</evidence>
<evidence type="ECO:0000256" key="15">
    <source>
        <dbReference type="PIRSR" id="PIRSR006404-1"/>
    </source>
</evidence>
<dbReference type="GO" id="GO:0008237">
    <property type="term" value="F:metallopeptidase activity"/>
    <property type="evidence" value="ECO:0007669"/>
    <property type="project" value="UniProtKB-UniRule"/>
</dbReference>
<name>A0A1H7Q154_9RHOB</name>
<feature type="binding site" evidence="16">
    <location>
        <position position="167"/>
    </location>
    <ligand>
        <name>Zn(2+)</name>
        <dbReference type="ChEBI" id="CHEBI:29105"/>
        <note>catalytic</note>
    </ligand>
</feature>
<evidence type="ECO:0000256" key="2">
    <source>
        <dbReference type="ARBA" id="ARBA00007931"/>
    </source>
</evidence>
<keyword evidence="4 14" id="KW-0645">Protease</keyword>
<evidence type="ECO:0000256" key="8">
    <source>
        <dbReference type="ARBA" id="ARBA00022801"/>
    </source>
</evidence>
<feature type="active site" evidence="15">
    <location>
        <position position="69"/>
    </location>
</feature>
<dbReference type="EMBL" id="FNZQ01000005">
    <property type="protein sequence ID" value="SEL41458.1"/>
    <property type="molecule type" value="Genomic_DNA"/>
</dbReference>
<evidence type="ECO:0000256" key="16">
    <source>
        <dbReference type="PIRSR" id="PIRSR006404-2"/>
    </source>
</evidence>
<keyword evidence="3 14" id="KW-1003">Cell membrane</keyword>
<evidence type="ECO:0000256" key="3">
    <source>
        <dbReference type="ARBA" id="ARBA00022475"/>
    </source>
</evidence>
<dbReference type="Gene3D" id="3.10.580.10">
    <property type="entry name" value="CBS-domain"/>
    <property type="match status" value="1"/>
</dbReference>
<keyword evidence="12 17" id="KW-0129">CBS domain</keyword>
<feature type="transmembrane region" description="Helical" evidence="14">
    <location>
        <begin position="50"/>
        <end position="67"/>
    </location>
</feature>
<comment type="similarity">
    <text evidence="2 14">Belongs to the peptidase M50B family.</text>
</comment>
<feature type="transmembrane region" description="Helical" evidence="14">
    <location>
        <begin position="196"/>
        <end position="229"/>
    </location>
</feature>
<feature type="binding site" evidence="16">
    <location>
        <position position="72"/>
    </location>
    <ligand>
        <name>Zn(2+)</name>
        <dbReference type="ChEBI" id="CHEBI:29105"/>
        <note>catalytic</note>
    </ligand>
</feature>
<dbReference type="PIRSF" id="PIRSF006404">
    <property type="entry name" value="UCP006404_Pept_M50_CBS"/>
    <property type="match status" value="1"/>
</dbReference>
<dbReference type="OrthoDB" id="9781963at2"/>
<dbReference type="InterPro" id="IPR000644">
    <property type="entry name" value="CBS_dom"/>
</dbReference>
<gene>
    <name evidence="19" type="ORF">SAMN04488526_2603</name>
</gene>
<evidence type="ECO:0000256" key="5">
    <source>
        <dbReference type="ARBA" id="ARBA00022692"/>
    </source>
</evidence>
<keyword evidence="11 14" id="KW-0482">Metalloprotease</keyword>
<comment type="cofactor">
    <cofactor evidence="14 16">
        <name>Zn(2+)</name>
        <dbReference type="ChEBI" id="CHEBI:29105"/>
    </cofactor>
    <text evidence="14 16">Binds 1 zinc ion per subunit.</text>
</comment>
<dbReference type="InterPro" id="IPR016483">
    <property type="entry name" value="UCP006404_Pept_M50_CBS"/>
</dbReference>
<keyword evidence="10 14" id="KW-1133">Transmembrane helix</keyword>
<comment type="subcellular location">
    <subcellularLocation>
        <location evidence="1 14">Cell membrane</location>
        <topology evidence="1 14">Multi-pass membrane protein</topology>
    </subcellularLocation>
</comment>
<keyword evidence="5 14" id="KW-0812">Transmembrane</keyword>
<evidence type="ECO:0000256" key="14">
    <source>
        <dbReference type="PIRNR" id="PIRNR006404"/>
    </source>
</evidence>
<evidence type="ECO:0000256" key="4">
    <source>
        <dbReference type="ARBA" id="ARBA00022670"/>
    </source>
</evidence>
<feature type="domain" description="CBS" evidence="18">
    <location>
        <begin position="253"/>
        <end position="309"/>
    </location>
</feature>
<keyword evidence="7" id="KW-0677">Repeat</keyword>
<protein>
    <recommendedName>
        <fullName evidence="14">Zinc metalloprotease</fullName>
    </recommendedName>
</protein>
<keyword evidence="9 14" id="KW-0862">Zinc</keyword>
<evidence type="ECO:0000256" key="17">
    <source>
        <dbReference type="PROSITE-ProRule" id="PRU00703"/>
    </source>
</evidence>
<feature type="transmembrane region" description="Helical" evidence="14">
    <location>
        <begin position="79"/>
        <end position="96"/>
    </location>
</feature>
<dbReference type="RefSeq" id="WP_092763420.1">
    <property type="nucleotide sequence ID" value="NZ_FNZQ01000005.1"/>
</dbReference>
<keyword evidence="20" id="KW-1185">Reference proteome</keyword>
<accession>A0A1H7Q154</accession>
<dbReference type="PANTHER" id="PTHR39188:SF3">
    <property type="entry name" value="STAGE IV SPORULATION PROTEIN FB"/>
    <property type="match status" value="1"/>
</dbReference>
<dbReference type="GO" id="GO:0006508">
    <property type="term" value="P:proteolysis"/>
    <property type="evidence" value="ECO:0007669"/>
    <property type="project" value="UniProtKB-KW"/>
</dbReference>
<feature type="binding site" evidence="16">
    <location>
        <position position="68"/>
    </location>
    <ligand>
        <name>Zn(2+)</name>
        <dbReference type="ChEBI" id="CHEBI:29105"/>
        <note>catalytic</note>
    </ligand>
</feature>
<dbReference type="SUPFAM" id="SSF54631">
    <property type="entry name" value="CBS-domain pair"/>
    <property type="match status" value="1"/>
</dbReference>
<keyword evidence="13 14" id="KW-0472">Membrane</keyword>
<evidence type="ECO:0000256" key="12">
    <source>
        <dbReference type="ARBA" id="ARBA00023122"/>
    </source>
</evidence>
<evidence type="ECO:0000256" key="1">
    <source>
        <dbReference type="ARBA" id="ARBA00004651"/>
    </source>
</evidence>
<evidence type="ECO:0000256" key="7">
    <source>
        <dbReference type="ARBA" id="ARBA00022737"/>
    </source>
</evidence>
<dbReference type="InterPro" id="IPR008915">
    <property type="entry name" value="Peptidase_M50"/>
</dbReference>
<dbReference type="PROSITE" id="PS51371">
    <property type="entry name" value="CBS"/>
    <property type="match status" value="1"/>
</dbReference>
<proteinExistence type="inferred from homology"/>
<keyword evidence="8 14" id="KW-0378">Hydrolase</keyword>
<feature type="transmembrane region" description="Helical" evidence="14">
    <location>
        <begin position="20"/>
        <end position="38"/>
    </location>
</feature>
<dbReference type="AlphaFoldDB" id="A0A1H7Q154"/>
<feature type="transmembrane region" description="Helical" evidence="14">
    <location>
        <begin position="139"/>
        <end position="161"/>
    </location>
</feature>
<dbReference type="CDD" id="cd06164">
    <property type="entry name" value="S2P-M50_SpoIVFB_CBS"/>
    <property type="match status" value="1"/>
</dbReference>
<feature type="transmembrane region" description="Helical" evidence="14">
    <location>
        <begin position="108"/>
        <end position="127"/>
    </location>
</feature>
<evidence type="ECO:0000259" key="18">
    <source>
        <dbReference type="PROSITE" id="PS51371"/>
    </source>
</evidence>
<dbReference type="PANTHER" id="PTHR39188">
    <property type="entry name" value="MEMBRANE-ASSOCIATED ZINC METALLOPROTEASE M50B"/>
    <property type="match status" value="1"/>
</dbReference>
<sequence length="387" mass="42063">MWGNAIRIARIHGFEIKVDASWLLIAALIVWSLATAYFPVEFPDARTPALLVMAVAAMLGLFGSLIVHELAHAIVARRFGLRISGITLFLFGGVAELQSEPVSGATEFWIAIAGPFASFCLALGFWFSALVSDIIGLPAAALSIFGYLAVINLVLALFNLLPAFPMDGGRVLRAWLWTRSGDLVMSTRHAVTVSNVIAYGVIALGLYAVFSGALAAGLWPILIGLFLLATSRASLARLETEVAFDGRTVATFMTRDPWTARVDQSLSDLVNNVFLEHAITFAPVLENGTLLGYVDTQIVRKIDREHWTTVMVEDVIENVNNDNSVFCDMTGLDLMARIMKTGRRKFLVVDAERLAGVITLTDVLAVINVSREVGPAPHQSYSRTAPE</sequence>
<dbReference type="Pfam" id="PF00571">
    <property type="entry name" value="CBS"/>
    <property type="match status" value="2"/>
</dbReference>